<keyword evidence="4" id="KW-1133">Transmembrane helix</keyword>
<gene>
    <name evidence="7" type="ORF">WH47_00470</name>
</gene>
<dbReference type="CDD" id="cd05236">
    <property type="entry name" value="FAR-N_SDR_e"/>
    <property type="match status" value="1"/>
</dbReference>
<evidence type="ECO:0000256" key="2">
    <source>
        <dbReference type="ARBA" id="ARBA00022516"/>
    </source>
</evidence>
<dbReference type="InterPro" id="IPR013120">
    <property type="entry name" value="FAR_NAD-bd"/>
</dbReference>
<dbReference type="EC" id="1.2.1.84" evidence="4"/>
<keyword evidence="4" id="KW-0472">Membrane</keyword>
<dbReference type="GO" id="GO:0005777">
    <property type="term" value="C:peroxisome"/>
    <property type="evidence" value="ECO:0007669"/>
    <property type="project" value="TreeGrafter"/>
</dbReference>
<dbReference type="Proteomes" id="UP000053825">
    <property type="component" value="Unassembled WGS sequence"/>
</dbReference>
<dbReference type="STRING" id="597456.A0A0L7R7B8"/>
<dbReference type="Pfam" id="PF03015">
    <property type="entry name" value="Sterile"/>
    <property type="match status" value="1"/>
</dbReference>
<dbReference type="GO" id="GO:0035336">
    <property type="term" value="P:long-chain fatty-acyl-CoA metabolic process"/>
    <property type="evidence" value="ECO:0007669"/>
    <property type="project" value="TreeGrafter"/>
</dbReference>
<dbReference type="PANTHER" id="PTHR11011:SF60">
    <property type="entry name" value="FATTY ACYL-COA REDUCTASE-RELATED"/>
    <property type="match status" value="1"/>
</dbReference>
<feature type="domain" description="Fatty acyl-CoA reductase C-terminal" evidence="5">
    <location>
        <begin position="382"/>
        <end position="464"/>
    </location>
</feature>
<sequence>MNNIHETCQLNKNENLKNNDVSQIRKFYAGKCILLTGCIGFLGSVILEKLLRTCVEIEEIYVVIRTKKGVSIEERLKKRFENVLFRKLHELNPNFMEKVVPINGDLQKTDLGLSPEDRRCLIENVDIIIHNAAVVYFEARPSYLLRSNVIGTQKMLELAAECNHLKAFVYVSTAYSHLYNEVIEEKFYPPPADIKLVEDMIRADEETKYGISKEQINDFVGKWTNMYTFSKAITESVVEDFSRTASFPCLVFRPSIVVPPYLEPLPGWIGSRNGPVTLSIGIYLGLVHVVQTWEDALFDIIPVDFVTNSLLALIWDSIVHRKSKEPQVYNCASSDWNPFTYRLAKETAMITSYKYPSLKMVWYPFFLIVPNFGVLIVLHLIFHVIPVIIADIVLVALRKKPLGISAVWKVTKNLRVLSRFTAASWIIKSDNIRDVQTRMNAADLKEFPFDLKTVDWYRYIDIAAQAFLQMTKETPESLPAARKKYRRLMTLHYTICSFLVLFLLFFLYRAMCNVFHY</sequence>
<keyword evidence="4" id="KW-0812">Transmembrane</keyword>
<feature type="transmembrane region" description="Helical" evidence="4">
    <location>
        <begin position="491"/>
        <end position="511"/>
    </location>
</feature>
<dbReference type="OrthoDB" id="429813at2759"/>
<accession>A0A0L7R7B8</accession>
<evidence type="ECO:0000256" key="4">
    <source>
        <dbReference type="RuleBase" id="RU363097"/>
    </source>
</evidence>
<comment type="similarity">
    <text evidence="1 4">Belongs to the fatty acyl-CoA reductase family.</text>
</comment>
<dbReference type="GO" id="GO:0080019">
    <property type="term" value="F:alcohol-forming very long-chain fatty acyl-CoA reductase activity"/>
    <property type="evidence" value="ECO:0007669"/>
    <property type="project" value="InterPro"/>
</dbReference>
<reference evidence="7 8" key="1">
    <citation type="submission" date="2015-07" db="EMBL/GenBank/DDBJ databases">
        <title>The genome of Habropoda laboriosa.</title>
        <authorList>
            <person name="Pan H."/>
            <person name="Kapheim K."/>
        </authorList>
    </citation>
    <scope>NUCLEOTIDE SEQUENCE [LARGE SCALE GENOMIC DNA]</scope>
    <source>
        <strain evidence="7">0110345459</strain>
    </source>
</reference>
<feature type="domain" description="Thioester reductase (TE)" evidence="6">
    <location>
        <begin position="35"/>
        <end position="309"/>
    </location>
</feature>
<feature type="transmembrane region" description="Helical" evidence="4">
    <location>
        <begin position="361"/>
        <end position="394"/>
    </location>
</feature>
<organism evidence="7 8">
    <name type="scientific">Habropoda laboriosa</name>
    <dbReference type="NCBI Taxonomy" id="597456"/>
    <lineage>
        <taxon>Eukaryota</taxon>
        <taxon>Metazoa</taxon>
        <taxon>Ecdysozoa</taxon>
        <taxon>Arthropoda</taxon>
        <taxon>Hexapoda</taxon>
        <taxon>Insecta</taxon>
        <taxon>Pterygota</taxon>
        <taxon>Neoptera</taxon>
        <taxon>Endopterygota</taxon>
        <taxon>Hymenoptera</taxon>
        <taxon>Apocrita</taxon>
        <taxon>Aculeata</taxon>
        <taxon>Apoidea</taxon>
        <taxon>Anthophila</taxon>
        <taxon>Apidae</taxon>
        <taxon>Habropoda</taxon>
    </lineage>
</organism>
<dbReference type="InterPro" id="IPR036291">
    <property type="entry name" value="NAD(P)-bd_dom_sf"/>
</dbReference>
<keyword evidence="8" id="KW-1185">Reference proteome</keyword>
<dbReference type="EMBL" id="KQ414642">
    <property type="protein sequence ID" value="KOC66777.1"/>
    <property type="molecule type" value="Genomic_DNA"/>
</dbReference>
<evidence type="ECO:0000313" key="7">
    <source>
        <dbReference type="EMBL" id="KOC66777.1"/>
    </source>
</evidence>
<dbReference type="Gene3D" id="3.40.50.720">
    <property type="entry name" value="NAD(P)-binding Rossmann-like Domain"/>
    <property type="match status" value="1"/>
</dbReference>
<evidence type="ECO:0000256" key="3">
    <source>
        <dbReference type="ARBA" id="ARBA00023098"/>
    </source>
</evidence>
<protein>
    <recommendedName>
        <fullName evidence="4">Fatty acyl-CoA reductase</fullName>
        <ecNumber evidence="4">1.2.1.84</ecNumber>
    </recommendedName>
</protein>
<dbReference type="GO" id="GO:0102965">
    <property type="term" value="F:alcohol-forming long-chain fatty acyl-CoA reductase activity"/>
    <property type="evidence" value="ECO:0007669"/>
    <property type="project" value="UniProtKB-EC"/>
</dbReference>
<dbReference type="CDD" id="cd09071">
    <property type="entry name" value="FAR_C"/>
    <property type="match status" value="1"/>
</dbReference>
<keyword evidence="4" id="KW-0521">NADP</keyword>
<dbReference type="InterPro" id="IPR026055">
    <property type="entry name" value="FAR"/>
</dbReference>
<dbReference type="InterPro" id="IPR033640">
    <property type="entry name" value="FAR_C"/>
</dbReference>
<keyword evidence="2 4" id="KW-0444">Lipid biosynthesis</keyword>
<proteinExistence type="inferred from homology"/>
<feature type="transmembrane region" description="Helical" evidence="4">
    <location>
        <begin position="27"/>
        <end position="47"/>
    </location>
</feature>
<name>A0A0L7R7B8_9HYME</name>
<evidence type="ECO:0000259" key="6">
    <source>
        <dbReference type="Pfam" id="PF07993"/>
    </source>
</evidence>
<dbReference type="AlphaFoldDB" id="A0A0L7R7B8"/>
<evidence type="ECO:0000313" key="8">
    <source>
        <dbReference type="Proteomes" id="UP000053825"/>
    </source>
</evidence>
<keyword evidence="4" id="KW-0560">Oxidoreductase</keyword>
<keyword evidence="3 4" id="KW-0443">Lipid metabolism</keyword>
<evidence type="ECO:0000256" key="1">
    <source>
        <dbReference type="ARBA" id="ARBA00005928"/>
    </source>
</evidence>
<comment type="function">
    <text evidence="4">Catalyzes the reduction of fatty acyl-CoA to fatty alcohols.</text>
</comment>
<comment type="catalytic activity">
    <reaction evidence="4">
        <text>a long-chain fatty acyl-CoA + 2 NADPH + 2 H(+) = a long-chain primary fatty alcohol + 2 NADP(+) + CoA</text>
        <dbReference type="Rhea" id="RHEA:52716"/>
        <dbReference type="ChEBI" id="CHEBI:15378"/>
        <dbReference type="ChEBI" id="CHEBI:57287"/>
        <dbReference type="ChEBI" id="CHEBI:57783"/>
        <dbReference type="ChEBI" id="CHEBI:58349"/>
        <dbReference type="ChEBI" id="CHEBI:77396"/>
        <dbReference type="ChEBI" id="CHEBI:83139"/>
        <dbReference type="EC" id="1.2.1.84"/>
    </reaction>
</comment>
<dbReference type="PANTHER" id="PTHR11011">
    <property type="entry name" value="MALE STERILITY PROTEIN 2-RELATED"/>
    <property type="match status" value="1"/>
</dbReference>
<evidence type="ECO:0000259" key="5">
    <source>
        <dbReference type="Pfam" id="PF03015"/>
    </source>
</evidence>
<dbReference type="SUPFAM" id="SSF51735">
    <property type="entry name" value="NAD(P)-binding Rossmann-fold domains"/>
    <property type="match status" value="1"/>
</dbReference>
<dbReference type="Pfam" id="PF07993">
    <property type="entry name" value="NAD_binding_4"/>
    <property type="match status" value="1"/>
</dbReference>